<evidence type="ECO:0000259" key="2">
    <source>
        <dbReference type="Pfam" id="PF09343"/>
    </source>
</evidence>
<accession>A0A2T4HMG0</accession>
<sequence length="774" mass="82992">MGWRLAATGDALETGFIKRFDPQYWTVNFPRPMLAAVTNPAPDALRIDATFLRRNDLAGIIWAAADDGSHPLLAYETARDFRGCRLRFRWRSAGVAPLDAVHGPVMTIEGRDAAGHARAWYVRLWNYAEGGPDDAVVTLDFAGLESGFALPGEAVWAGDIDRLFLSLVPPGYDPASDAPLPAPAEGWAEISAIACDGPGSVLAIGEGLIPGHGMRIATGYDDLYHLTPARVLRSIRHLGYRGAINHYVGMSHYMRLGWDGAAGAYLAGPAGGAIAAPCAAWHRDFAARAWAQGQDVIWSLSYELLDQNCPDAWKQRAENSDPARTGWDPPSTLLSPAHGGAMAYLRAVAEAFVDIAADAGMPVRFQIGEPWWWVMPGDGRICLYDPAARAALGGDPPSIPDVRGALDAGQRALLDQAGALLAASTAALRDAVKARAPGAEVLILIYLPTVLDRAAPELKRANVPLGWARPAFDRLQLEDYDWVTAGDAGSTARGIAEASARLDYPVEEQHYFAGFVLRPEDRRQWRRIHDAAFAAKARGTADVFVWALPQVQRDGFTLFVIGDEEAAVQAFDDVDFPVAIGARATVEPGFSTAIVTTSAGREQRNADWADARMRYDVGPGVLSRGDLEALIAFFRARYGAARGFRFRDPTDDSSRGMTDEPGFADQPIGTGDGIATRFPLAKHYGDQVRRITRPAAGSVRVGVDGVARANGWSLAEGGVIAFDEAPATGAAITAGFRFDVPVRFAEDRLEAGLAGFAAGEAASVPLIEIREGEA</sequence>
<evidence type="ECO:0000259" key="3">
    <source>
        <dbReference type="Pfam" id="PF23844"/>
    </source>
</evidence>
<feature type="region of interest" description="Disordered" evidence="1">
    <location>
        <begin position="649"/>
        <end position="669"/>
    </location>
</feature>
<evidence type="ECO:0000313" key="5">
    <source>
        <dbReference type="EMBL" id="PTD16975.1"/>
    </source>
</evidence>
<evidence type="ECO:0000259" key="4">
    <source>
        <dbReference type="Pfam" id="PF23845"/>
    </source>
</evidence>
<dbReference type="Pfam" id="PF23845">
    <property type="entry name" value="TIM-barrel_NCTSP"/>
    <property type="match status" value="1"/>
</dbReference>
<dbReference type="AlphaFoldDB" id="A0A2T4HMG0"/>
<dbReference type="EMBL" id="PHHF01000076">
    <property type="protein sequence ID" value="PTD16975.1"/>
    <property type="molecule type" value="Genomic_DNA"/>
</dbReference>
<proteinExistence type="predicted"/>
<name>A0A2T4HMG0_9SPHN</name>
<gene>
    <name evidence="5" type="ORF">CV103_18230</name>
</gene>
<dbReference type="NCBIfam" id="TIGR02217">
    <property type="entry name" value="chp_TIGR02217"/>
    <property type="match status" value="1"/>
</dbReference>
<reference evidence="5 6" key="1">
    <citation type="submission" date="2017-11" db="EMBL/GenBank/DDBJ databases">
        <title>Sphingomonas oleivorans sp. nov., isolated from oil-contaminated soil.</title>
        <authorList>
            <person name="Wang L."/>
            <person name="Chen L."/>
        </authorList>
    </citation>
    <scope>NUCLEOTIDE SEQUENCE [LARGE SCALE GENOMIC DNA]</scope>
    <source>
        <strain evidence="5 6">K101</strain>
    </source>
</reference>
<protein>
    <submittedName>
        <fullName evidence="5">TIGR02217 family protein</fullName>
    </submittedName>
</protein>
<feature type="domain" description="Non-contractile tail sheath N-terminal" evidence="3">
    <location>
        <begin position="17"/>
        <end position="205"/>
    </location>
</feature>
<dbReference type="InterPro" id="IPR057122">
    <property type="entry name" value="TIM-barrel_NCTSP"/>
</dbReference>
<dbReference type="Pfam" id="PF23844">
    <property type="entry name" value="NCTSP_N"/>
    <property type="match status" value="1"/>
</dbReference>
<evidence type="ECO:0000256" key="1">
    <source>
        <dbReference type="SAM" id="MobiDB-lite"/>
    </source>
</evidence>
<dbReference type="RefSeq" id="WP_107395745.1">
    <property type="nucleotide sequence ID" value="NZ_PHHF01000076.1"/>
</dbReference>
<feature type="domain" description="Non-contractile tail sheath TIM barrel" evidence="4">
    <location>
        <begin position="210"/>
        <end position="556"/>
    </location>
</feature>
<dbReference type="Pfam" id="PF09343">
    <property type="entry name" value="DUF2460"/>
    <property type="match status" value="1"/>
</dbReference>
<dbReference type="InterPro" id="IPR057102">
    <property type="entry name" value="NCTSP_N"/>
</dbReference>
<keyword evidence="6" id="KW-1185">Reference proteome</keyword>
<dbReference type="Proteomes" id="UP000241206">
    <property type="component" value="Unassembled WGS sequence"/>
</dbReference>
<evidence type="ECO:0000313" key="6">
    <source>
        <dbReference type="Proteomes" id="UP000241206"/>
    </source>
</evidence>
<feature type="domain" description="DUF2460" evidence="2">
    <location>
        <begin position="572"/>
        <end position="770"/>
    </location>
</feature>
<organism evidence="5 6">
    <name type="scientific">Edaphosphingomonas fennica</name>
    <dbReference type="NCBI Taxonomy" id="114404"/>
    <lineage>
        <taxon>Bacteria</taxon>
        <taxon>Pseudomonadati</taxon>
        <taxon>Pseudomonadota</taxon>
        <taxon>Alphaproteobacteria</taxon>
        <taxon>Sphingomonadales</taxon>
        <taxon>Rhizorhabdaceae</taxon>
        <taxon>Edaphosphingomonas</taxon>
    </lineage>
</organism>
<dbReference type="InterPro" id="IPR011740">
    <property type="entry name" value="DUF2460"/>
</dbReference>
<comment type="caution">
    <text evidence="5">The sequence shown here is derived from an EMBL/GenBank/DDBJ whole genome shotgun (WGS) entry which is preliminary data.</text>
</comment>
<feature type="compositionally biased region" description="Basic and acidic residues" evidence="1">
    <location>
        <begin position="649"/>
        <end position="658"/>
    </location>
</feature>